<proteinExistence type="inferred from homology"/>
<comment type="similarity">
    <text evidence="7">Belongs to the ABC-4 integral membrane protein family.</text>
</comment>
<evidence type="ECO:0000256" key="2">
    <source>
        <dbReference type="ARBA" id="ARBA00022448"/>
    </source>
</evidence>
<evidence type="ECO:0000256" key="1">
    <source>
        <dbReference type="ARBA" id="ARBA00004651"/>
    </source>
</evidence>
<reference evidence="12" key="1">
    <citation type="submission" date="2015-12" db="EMBL/GenBank/DDBJ databases">
        <authorList>
            <person name="Nair G.R."/>
            <person name="Kaur G."/>
            <person name="Mayilraj S."/>
        </authorList>
    </citation>
    <scope>NUCLEOTIDE SEQUENCE [LARGE SCALE GENOMIC DNA]</scope>
    <source>
        <strain evidence="12">CD08_4</strain>
    </source>
</reference>
<keyword evidence="4 8" id="KW-0812">Transmembrane</keyword>
<feature type="transmembrane region" description="Helical" evidence="8">
    <location>
        <begin position="332"/>
        <end position="352"/>
    </location>
</feature>
<dbReference type="PANTHER" id="PTHR43738">
    <property type="entry name" value="ABC TRANSPORTER, MEMBRANE PROTEIN"/>
    <property type="match status" value="1"/>
</dbReference>
<keyword evidence="5 8" id="KW-1133">Transmembrane helix</keyword>
<feature type="domain" description="ABC3 transporter permease C-terminal" evidence="9">
    <location>
        <begin position="253"/>
        <end position="361"/>
    </location>
</feature>
<comment type="subcellular location">
    <subcellularLocation>
        <location evidence="1">Cell membrane</location>
        <topology evidence="1">Multi-pass membrane protein</topology>
    </subcellularLocation>
</comment>
<evidence type="ECO:0000256" key="6">
    <source>
        <dbReference type="ARBA" id="ARBA00023136"/>
    </source>
</evidence>
<dbReference type="EMBL" id="LQBK01000042">
    <property type="protein sequence ID" value="KUG51229.1"/>
    <property type="molecule type" value="Genomic_DNA"/>
</dbReference>
<dbReference type="Pfam" id="PF12704">
    <property type="entry name" value="MacB_PCD"/>
    <property type="match status" value="1"/>
</dbReference>
<evidence type="ECO:0000256" key="4">
    <source>
        <dbReference type="ARBA" id="ARBA00022692"/>
    </source>
</evidence>
<evidence type="ECO:0000259" key="10">
    <source>
        <dbReference type="Pfam" id="PF12704"/>
    </source>
</evidence>
<protein>
    <recommendedName>
        <fullName evidence="13">ABC transporter permease</fullName>
    </recommendedName>
</protein>
<dbReference type="Proteomes" id="UP000053512">
    <property type="component" value="Unassembled WGS sequence"/>
</dbReference>
<dbReference type="InterPro" id="IPR051125">
    <property type="entry name" value="ABC-4/HrtB_transporter"/>
</dbReference>
<dbReference type="InterPro" id="IPR003838">
    <property type="entry name" value="ABC3_permease_C"/>
</dbReference>
<feature type="domain" description="MacB-like periplasmic core" evidence="10">
    <location>
        <begin position="23"/>
        <end position="190"/>
    </location>
</feature>
<evidence type="ECO:0000256" key="8">
    <source>
        <dbReference type="SAM" id="Phobius"/>
    </source>
</evidence>
<evidence type="ECO:0000259" key="9">
    <source>
        <dbReference type="Pfam" id="PF02687"/>
    </source>
</evidence>
<dbReference type="AlphaFoldDB" id="A0A0W8I0T3"/>
<dbReference type="GO" id="GO:0005886">
    <property type="term" value="C:plasma membrane"/>
    <property type="evidence" value="ECO:0007669"/>
    <property type="project" value="UniProtKB-SubCell"/>
</dbReference>
<evidence type="ECO:0000256" key="5">
    <source>
        <dbReference type="ARBA" id="ARBA00022989"/>
    </source>
</evidence>
<organism evidence="11 12">
    <name type="scientific">Kocuria rosea subsp. polaris</name>
    <dbReference type="NCBI Taxonomy" id="136273"/>
    <lineage>
        <taxon>Bacteria</taxon>
        <taxon>Bacillati</taxon>
        <taxon>Actinomycetota</taxon>
        <taxon>Actinomycetes</taxon>
        <taxon>Micrococcales</taxon>
        <taxon>Micrococcaceae</taxon>
        <taxon>Kocuria</taxon>
    </lineage>
</organism>
<evidence type="ECO:0008006" key="13">
    <source>
        <dbReference type="Google" id="ProtNLM"/>
    </source>
</evidence>
<keyword evidence="6 8" id="KW-0472">Membrane</keyword>
<keyword evidence="2" id="KW-0813">Transport</keyword>
<dbReference type="InterPro" id="IPR025857">
    <property type="entry name" value="MacB_PCD"/>
</dbReference>
<evidence type="ECO:0000313" key="11">
    <source>
        <dbReference type="EMBL" id="KUG51229.1"/>
    </source>
</evidence>
<dbReference type="RefSeq" id="WP_058875464.1">
    <property type="nucleotide sequence ID" value="NZ_LQBK01000042.1"/>
</dbReference>
<feature type="transmembrane region" description="Helical" evidence="8">
    <location>
        <begin position="295"/>
        <end position="320"/>
    </location>
</feature>
<feature type="transmembrane region" description="Helical" evidence="8">
    <location>
        <begin position="15"/>
        <end position="35"/>
    </location>
</feature>
<name>A0A0W8I0T3_KOCRO</name>
<keyword evidence="3" id="KW-1003">Cell membrane</keyword>
<comment type="caution">
    <text evidence="11">The sequence shown here is derived from an EMBL/GenBank/DDBJ whole genome shotgun (WGS) entry which is preliminary data.</text>
</comment>
<dbReference type="Pfam" id="PF02687">
    <property type="entry name" value="FtsX"/>
    <property type="match status" value="1"/>
</dbReference>
<gene>
    <name evidence="11" type="ORF">AVL61_10460</name>
</gene>
<evidence type="ECO:0000256" key="7">
    <source>
        <dbReference type="ARBA" id="ARBA00038076"/>
    </source>
</evidence>
<dbReference type="PANTHER" id="PTHR43738:SF1">
    <property type="entry name" value="HEMIN TRANSPORT SYSTEM PERMEASE PROTEIN HRTB-RELATED"/>
    <property type="match status" value="1"/>
</dbReference>
<accession>A0A0W8I0T3</accession>
<evidence type="ECO:0000313" key="12">
    <source>
        <dbReference type="Proteomes" id="UP000053512"/>
    </source>
</evidence>
<dbReference type="OrthoDB" id="5242186at2"/>
<sequence>MYLSARDLVFARGRFALVGGVVALITLLLVLLTGLTDGLGRQSTSALDRLDAGRIVFGAPADGSGQPSFPESGITEEQLRIWEDAAGAAVVERLGVAQSRAGTAGGGAAGVAVVGLEEDTALVPALGTLAGSARPAPGRAVLSETVAGDLGLSVGDVVRLSSTELTVAGIAADEHYSHVPVVWTSMTDFPGIAHLGEGAGATALAVPAGAGLPEGAVAAADEAAGTVSTDARGALAALPAYRSERGSLLMMQAFLYGISALVVVSFLTVWTIQRTRDIAVLRALGSSRGYVLRDALAQAAAVLLLGVLAGGLGGLAGGLAAGTAVPFALTPATVLVPVLGVFVLGTAGALLATRRVSSVDPLLALGGN</sequence>
<feature type="transmembrane region" description="Helical" evidence="8">
    <location>
        <begin position="253"/>
        <end position="272"/>
    </location>
</feature>
<evidence type="ECO:0000256" key="3">
    <source>
        <dbReference type="ARBA" id="ARBA00022475"/>
    </source>
</evidence>